<proteinExistence type="predicted"/>
<evidence type="ECO:0000256" key="1">
    <source>
        <dbReference type="ARBA" id="ARBA00022801"/>
    </source>
</evidence>
<evidence type="ECO:0000259" key="2">
    <source>
        <dbReference type="PROSITE" id="PS51462"/>
    </source>
</evidence>
<keyword evidence="1" id="KW-0378">Hydrolase</keyword>
<dbReference type="InterPro" id="IPR000086">
    <property type="entry name" value="NUDIX_hydrolase_dom"/>
</dbReference>
<dbReference type="PROSITE" id="PS51462">
    <property type="entry name" value="NUDIX"/>
    <property type="match status" value="1"/>
</dbReference>
<comment type="caution">
    <text evidence="3">The sequence shown here is derived from an EMBL/GenBank/DDBJ whole genome shotgun (WGS) entry which is preliminary data.</text>
</comment>
<dbReference type="GO" id="GO:0006167">
    <property type="term" value="P:AMP biosynthetic process"/>
    <property type="evidence" value="ECO:0007669"/>
    <property type="project" value="TreeGrafter"/>
</dbReference>
<organism evidence="3 4">
    <name type="scientific">Marasmius oreades</name>
    <name type="common">fairy-ring Marasmius</name>
    <dbReference type="NCBI Taxonomy" id="181124"/>
    <lineage>
        <taxon>Eukaryota</taxon>
        <taxon>Fungi</taxon>
        <taxon>Dikarya</taxon>
        <taxon>Basidiomycota</taxon>
        <taxon>Agaricomycotina</taxon>
        <taxon>Agaricomycetes</taxon>
        <taxon>Agaricomycetidae</taxon>
        <taxon>Agaricales</taxon>
        <taxon>Marasmiineae</taxon>
        <taxon>Marasmiaceae</taxon>
        <taxon>Marasmius</taxon>
    </lineage>
</organism>
<dbReference type="PANTHER" id="PTHR21340">
    <property type="entry name" value="DIADENOSINE 5,5-P1,P4-TETRAPHOSPHATE PYROPHOSPHOHYDROLASE MUTT"/>
    <property type="match status" value="1"/>
</dbReference>
<sequence>MATSCYPTTTYPAGNFTFCAGSILFRRARVIQTADISSSTQTPRDPPKWKWQICLLYHCVKDEWLLPKGRKDAGESLEAAAIRETFEETGYPNTYLPITLPTRAPMPGTNQKDVVRIAGKCTSEPIAITVRDVSNVPFAWDSSATETTHSNLLSKLSLQVDRAKTRVPNAKVIHWYATVVQSQARLFVHPECLGPGTEPIPDFGLDELGDSEKQENTQTASESFDSQFFDVDAVDGGLGAVERLTFQGDQDIARLAVELVKGTYGD</sequence>
<name>A0A9P7S4F9_9AGAR</name>
<dbReference type="OrthoDB" id="10259236at2759"/>
<dbReference type="Gene3D" id="3.90.79.10">
    <property type="entry name" value="Nucleoside Triphosphate Pyrophosphohydrolase"/>
    <property type="match status" value="1"/>
</dbReference>
<dbReference type="GeneID" id="66074963"/>
<dbReference type="KEGG" id="more:E1B28_005887"/>
<dbReference type="PROSITE" id="PS00893">
    <property type="entry name" value="NUDIX_BOX"/>
    <property type="match status" value="1"/>
</dbReference>
<keyword evidence="4" id="KW-1185">Reference proteome</keyword>
<dbReference type="InterPro" id="IPR051325">
    <property type="entry name" value="Nudix_hydrolase_domain"/>
</dbReference>
<dbReference type="InterPro" id="IPR020084">
    <property type="entry name" value="NUDIX_hydrolase_CS"/>
</dbReference>
<dbReference type="InterPro" id="IPR015797">
    <property type="entry name" value="NUDIX_hydrolase-like_dom_sf"/>
</dbReference>
<accession>A0A9P7S4F9</accession>
<dbReference type="GO" id="GO:0006754">
    <property type="term" value="P:ATP biosynthetic process"/>
    <property type="evidence" value="ECO:0007669"/>
    <property type="project" value="TreeGrafter"/>
</dbReference>
<evidence type="ECO:0000313" key="4">
    <source>
        <dbReference type="Proteomes" id="UP001049176"/>
    </source>
</evidence>
<protein>
    <recommendedName>
        <fullName evidence="2">Nudix hydrolase domain-containing protein</fullName>
    </recommendedName>
</protein>
<gene>
    <name evidence="3" type="ORF">E1B28_005887</name>
</gene>
<reference evidence="3" key="1">
    <citation type="journal article" date="2021" name="Genome Biol. Evol.">
        <title>The assembled and annotated genome of the fairy-ring fungus Marasmius oreades.</title>
        <authorList>
            <person name="Hiltunen M."/>
            <person name="Ament-Velasquez S.L."/>
            <person name="Johannesson H."/>
        </authorList>
    </citation>
    <scope>NUCLEOTIDE SEQUENCE</scope>
    <source>
        <strain evidence="3">03SP1</strain>
    </source>
</reference>
<dbReference type="RefSeq" id="XP_043011570.1">
    <property type="nucleotide sequence ID" value="XM_043150482.1"/>
</dbReference>
<dbReference type="PANTHER" id="PTHR21340:SF0">
    <property type="entry name" value="BIS(5'-NUCLEOSYL)-TETRAPHOSPHATASE [ASYMMETRICAL]"/>
    <property type="match status" value="1"/>
</dbReference>
<dbReference type="GO" id="GO:0004081">
    <property type="term" value="F:bis(5'-nucleosyl)-tetraphosphatase (asymmetrical) activity"/>
    <property type="evidence" value="ECO:0007669"/>
    <property type="project" value="TreeGrafter"/>
</dbReference>
<dbReference type="Proteomes" id="UP001049176">
    <property type="component" value="Chromosome 3"/>
</dbReference>
<feature type="domain" description="Nudix hydrolase" evidence="2">
    <location>
        <begin position="1"/>
        <end position="159"/>
    </location>
</feature>
<dbReference type="Pfam" id="PF00293">
    <property type="entry name" value="NUDIX"/>
    <property type="match status" value="1"/>
</dbReference>
<evidence type="ECO:0000313" key="3">
    <source>
        <dbReference type="EMBL" id="KAG7095100.1"/>
    </source>
</evidence>
<dbReference type="SUPFAM" id="SSF55811">
    <property type="entry name" value="Nudix"/>
    <property type="match status" value="1"/>
</dbReference>
<dbReference type="EMBL" id="CM032183">
    <property type="protein sequence ID" value="KAG7095100.1"/>
    <property type="molecule type" value="Genomic_DNA"/>
</dbReference>
<dbReference type="AlphaFoldDB" id="A0A9P7S4F9"/>